<dbReference type="InterPro" id="IPR001818">
    <property type="entry name" value="Pept_M10_metallopeptidase"/>
</dbReference>
<evidence type="ECO:0000256" key="9">
    <source>
        <dbReference type="ARBA" id="ARBA00022833"/>
    </source>
</evidence>
<proteinExistence type="inferred from homology"/>
<comment type="subcellular location">
    <subcellularLocation>
        <location evidence="2">Secreted</location>
    </subcellularLocation>
</comment>
<evidence type="ECO:0000256" key="6">
    <source>
        <dbReference type="ARBA" id="ARBA00022723"/>
    </source>
</evidence>
<organism evidence="12 13">
    <name type="scientific">Limnothrix redekei LRLZ20PSL1</name>
    <dbReference type="NCBI Taxonomy" id="3112953"/>
    <lineage>
        <taxon>Bacteria</taxon>
        <taxon>Bacillati</taxon>
        <taxon>Cyanobacteriota</taxon>
        <taxon>Cyanophyceae</taxon>
        <taxon>Pseudanabaenales</taxon>
        <taxon>Pseudanabaenaceae</taxon>
        <taxon>Limnothrix</taxon>
    </lineage>
</organism>
<keyword evidence="4" id="KW-0964">Secreted</keyword>
<keyword evidence="9" id="KW-0862">Zinc</keyword>
<dbReference type="InterPro" id="IPR024079">
    <property type="entry name" value="MetalloPept_cat_dom_sf"/>
</dbReference>
<comment type="caution">
    <text evidence="12">The sequence shown here is derived from an EMBL/GenBank/DDBJ whole genome shotgun (WGS) entry which is preliminary data.</text>
</comment>
<dbReference type="InterPro" id="IPR050557">
    <property type="entry name" value="RTX_toxin/Mannuronan_C5-epim"/>
</dbReference>
<dbReference type="InterPro" id="IPR018511">
    <property type="entry name" value="Hemolysin-typ_Ca-bd_CS"/>
</dbReference>
<dbReference type="RefSeq" id="WP_393011550.1">
    <property type="nucleotide sequence ID" value="NZ_JAZAQF010000034.1"/>
</dbReference>
<dbReference type="Pfam" id="PF00353">
    <property type="entry name" value="HemolysinCabind"/>
    <property type="match status" value="2"/>
</dbReference>
<feature type="region of interest" description="Disordered" evidence="10">
    <location>
        <begin position="30"/>
        <end position="54"/>
    </location>
</feature>
<evidence type="ECO:0000256" key="1">
    <source>
        <dbReference type="ARBA" id="ARBA00001913"/>
    </source>
</evidence>
<sequence>MTTFSLSDSVLAPASLPTASESSRCSCRACRSARGGSTNGSSAPTRPLAAGSGSPVVDTIIATTDSGAPDKWPVGPGGTITYSFISPATASTYNADPDETNIQEVEESVKNNVRAIFRHYSEIMPLNFVEVADSADSKVRIVYSQGPGPEGNAYAYYPSNSERGGAVHLQPANNSDPSTAFTSGPGSYGYSTLIHEIGHALGLKHPGNYNATANQDPGQPAENAGEEPFLDSARDNIVNTVMSYNGDAQQDKGFADPSTLMALDIAALQFLYGTNRGSRAENTTYRLDSSNLRTVQAIWDGGGNDTVDASALPAGDYLFDLIDNGRLTERSALGARIYKGKNEPTGPDYQDMGYGWVVGIGANLENVVGTAGTDEILGNALPNVLQGGEGNDQISGRIGPDTLDGGAGNDLLRGGFGFDVLMGGPGDDILSGDRGRDQLTGGDGADIFVLRTSTPAPTPEVTDILTDFTPGVDRIGLTDGFSPSAVAYAPFTLNGQAGTMMSIAGSSNAFLAFVPGVGADAIGAALIASPVP</sequence>
<keyword evidence="12" id="KW-0482">Metalloprotease</keyword>
<evidence type="ECO:0000259" key="11">
    <source>
        <dbReference type="SMART" id="SM00235"/>
    </source>
</evidence>
<gene>
    <name evidence="12" type="ORF">VPK24_06625</name>
</gene>
<dbReference type="EC" id="3.4.24.-" evidence="12"/>
<comment type="cofactor">
    <cofactor evidence="1">
        <name>Ca(2+)</name>
        <dbReference type="ChEBI" id="CHEBI:29108"/>
    </cofactor>
</comment>
<comment type="similarity">
    <text evidence="3">Belongs to the peptidase M10B family.</text>
</comment>
<dbReference type="Gene3D" id="2.150.10.10">
    <property type="entry name" value="Serralysin-like metalloprotease, C-terminal"/>
    <property type="match status" value="2"/>
</dbReference>
<feature type="region of interest" description="Disordered" evidence="10">
    <location>
        <begin position="208"/>
        <end position="227"/>
    </location>
</feature>
<keyword evidence="5" id="KW-0645">Protease</keyword>
<evidence type="ECO:0000313" key="13">
    <source>
        <dbReference type="Proteomes" id="UP001604335"/>
    </source>
</evidence>
<protein>
    <submittedName>
        <fullName evidence="12">Matrixin family metalloprotease</fullName>
        <ecNumber evidence="12">3.4.24.-</ecNumber>
    </submittedName>
</protein>
<evidence type="ECO:0000256" key="7">
    <source>
        <dbReference type="ARBA" id="ARBA00022737"/>
    </source>
</evidence>
<dbReference type="Pfam" id="PF00413">
    <property type="entry name" value="Peptidase_M10"/>
    <property type="match status" value="1"/>
</dbReference>
<reference evidence="13" key="1">
    <citation type="journal article" date="2024" name="Algal Res.">
        <title>Biochemical, toxicological and genomic investigation of a high-biomass producing Limnothrix strain isolated from Italian shallow drinking water reservoir.</title>
        <authorList>
            <person name="Simonazzi M."/>
            <person name="Shishido T.K."/>
            <person name="Delbaje E."/>
            <person name="Wahlsten M."/>
            <person name="Fewer D.P."/>
            <person name="Sivonen K."/>
            <person name="Pezzolesi L."/>
            <person name="Pistocchi R."/>
        </authorList>
    </citation>
    <scope>NUCLEOTIDE SEQUENCE [LARGE SCALE GENOMIC DNA]</scope>
    <source>
        <strain evidence="13">LRLZ20PSL1</strain>
    </source>
</reference>
<dbReference type="SUPFAM" id="SSF55486">
    <property type="entry name" value="Metalloproteases ('zincins'), catalytic domain"/>
    <property type="match status" value="1"/>
</dbReference>
<dbReference type="CDD" id="cd04277">
    <property type="entry name" value="ZnMc_serralysin_like"/>
    <property type="match status" value="1"/>
</dbReference>
<evidence type="ECO:0000256" key="10">
    <source>
        <dbReference type="SAM" id="MobiDB-lite"/>
    </source>
</evidence>
<dbReference type="Proteomes" id="UP001604335">
    <property type="component" value="Unassembled WGS sequence"/>
</dbReference>
<dbReference type="SUPFAM" id="SSF51120">
    <property type="entry name" value="beta-Roll"/>
    <property type="match status" value="1"/>
</dbReference>
<evidence type="ECO:0000256" key="3">
    <source>
        <dbReference type="ARBA" id="ARBA00009490"/>
    </source>
</evidence>
<evidence type="ECO:0000256" key="5">
    <source>
        <dbReference type="ARBA" id="ARBA00022670"/>
    </source>
</evidence>
<dbReference type="InterPro" id="IPR034033">
    <property type="entry name" value="Serralysin-like"/>
</dbReference>
<dbReference type="GO" id="GO:0008237">
    <property type="term" value="F:metallopeptidase activity"/>
    <property type="evidence" value="ECO:0007669"/>
    <property type="project" value="UniProtKB-KW"/>
</dbReference>
<dbReference type="PROSITE" id="PS00330">
    <property type="entry name" value="HEMOLYSIN_CALCIUM"/>
    <property type="match status" value="2"/>
</dbReference>
<keyword evidence="6" id="KW-0479">Metal-binding</keyword>
<dbReference type="InterPro" id="IPR006026">
    <property type="entry name" value="Peptidase_Metallo"/>
</dbReference>
<dbReference type="Gene3D" id="3.40.390.10">
    <property type="entry name" value="Collagenase (Catalytic Domain)"/>
    <property type="match status" value="1"/>
</dbReference>
<dbReference type="InterPro" id="IPR001343">
    <property type="entry name" value="Hemolysn_Ca-bd"/>
</dbReference>
<dbReference type="InterPro" id="IPR013858">
    <property type="entry name" value="Peptidase_M10B_C"/>
</dbReference>
<dbReference type="Pfam" id="PF08548">
    <property type="entry name" value="Peptidase_M10_C"/>
    <property type="match status" value="1"/>
</dbReference>
<dbReference type="PANTHER" id="PTHR38340">
    <property type="entry name" value="S-LAYER PROTEIN"/>
    <property type="match status" value="1"/>
</dbReference>
<evidence type="ECO:0000256" key="8">
    <source>
        <dbReference type="ARBA" id="ARBA00022801"/>
    </source>
</evidence>
<keyword evidence="8 12" id="KW-0378">Hydrolase</keyword>
<keyword evidence="7" id="KW-0677">Repeat</keyword>
<dbReference type="PANTHER" id="PTHR38340:SF1">
    <property type="entry name" value="S-LAYER PROTEIN"/>
    <property type="match status" value="1"/>
</dbReference>
<dbReference type="EMBL" id="JAZAQF010000034">
    <property type="protein sequence ID" value="MFG3817307.1"/>
    <property type="molecule type" value="Genomic_DNA"/>
</dbReference>
<dbReference type="SMART" id="SM00235">
    <property type="entry name" value="ZnMc"/>
    <property type="match status" value="1"/>
</dbReference>
<accession>A0ABW7C938</accession>
<name>A0ABW7C938_9CYAN</name>
<dbReference type="PRINTS" id="PR00313">
    <property type="entry name" value="CABNDNGRPT"/>
</dbReference>
<feature type="domain" description="Peptidase metallopeptidase" evidence="11">
    <location>
        <begin position="68"/>
        <end position="247"/>
    </location>
</feature>
<evidence type="ECO:0000256" key="4">
    <source>
        <dbReference type="ARBA" id="ARBA00022525"/>
    </source>
</evidence>
<evidence type="ECO:0000313" key="12">
    <source>
        <dbReference type="EMBL" id="MFG3817307.1"/>
    </source>
</evidence>
<keyword evidence="13" id="KW-1185">Reference proteome</keyword>
<dbReference type="InterPro" id="IPR011049">
    <property type="entry name" value="Serralysin-like_metalloprot_C"/>
</dbReference>
<evidence type="ECO:0000256" key="2">
    <source>
        <dbReference type="ARBA" id="ARBA00004613"/>
    </source>
</evidence>